<evidence type="ECO:0000313" key="10">
    <source>
        <dbReference type="EMBL" id="PEN84864.1"/>
    </source>
</evidence>
<comment type="caution">
    <text evidence="10">The sequence shown here is derived from an EMBL/GenBank/DDBJ whole genome shotgun (WGS) entry which is preliminary data.</text>
</comment>
<gene>
    <name evidence="10" type="ORF">CN553_27410</name>
</gene>
<reference evidence="10 11" key="1">
    <citation type="submission" date="2017-09" db="EMBL/GenBank/DDBJ databases">
        <title>Large-scale bioinformatics analysis of Bacillus genomes uncovers conserved roles of natural products in bacterial physiology.</title>
        <authorList>
            <consortium name="Agbiome Team Llc"/>
            <person name="Bleich R.M."/>
            <person name="Kirk G.J."/>
            <person name="Santa Maria K.C."/>
            <person name="Allen S.E."/>
            <person name="Farag S."/>
            <person name="Shank E.A."/>
            <person name="Bowers A."/>
        </authorList>
    </citation>
    <scope>NUCLEOTIDE SEQUENCE [LARGE SCALE GENOMIC DNA]</scope>
    <source>
        <strain evidence="10 11">AFS027647</strain>
    </source>
</reference>
<dbReference type="NCBIfam" id="TIGR02887">
    <property type="entry name" value="spore_ger_x_C"/>
    <property type="match status" value="1"/>
</dbReference>
<keyword evidence="6" id="KW-0564">Palmitate</keyword>
<dbReference type="GO" id="GO:0009847">
    <property type="term" value="P:spore germination"/>
    <property type="evidence" value="ECO:0007669"/>
    <property type="project" value="InterPro"/>
</dbReference>
<dbReference type="PANTHER" id="PTHR35789">
    <property type="entry name" value="SPORE GERMINATION PROTEIN B3"/>
    <property type="match status" value="1"/>
</dbReference>
<dbReference type="Gene3D" id="6.20.190.10">
    <property type="entry name" value="Nutrient germinant receptor protein C, domain 1"/>
    <property type="match status" value="1"/>
</dbReference>
<evidence type="ECO:0000256" key="7">
    <source>
        <dbReference type="ARBA" id="ARBA00023288"/>
    </source>
</evidence>
<accession>A0A9X6YJY9</accession>
<keyword evidence="4" id="KW-0732">Signal</keyword>
<dbReference type="Pfam" id="PF05504">
    <property type="entry name" value="Spore_GerAC"/>
    <property type="match status" value="1"/>
</dbReference>
<sequence length="397" mass="44654">MKNKPYYIRLLFVLLLVPFSLTGCWSSKEIEDVSFTAGIALDRGRKSPPEEELQRKQGGYVKRNPIKVTYQIISPSAKNSGGGPQESYINISENGDSLHQVAREVALKRERPLFSAHLKSIVISDDLVRTYSLRDLVDHFLRDNELRLSSILFISKGKASASLESKEKGEIPAIRLAEISANRSKTARILPPVSLAKLEGKMQSGTSFLLQNVSTVNGEVKLAGAAVIKGRSKKMCGFLNEEDLEGIAWIKGRANGSVVKTLDKKAGRPMIYEVKSMRSNITPHVKKNNIFFDVNIESEGSLTEYGIGLKKSYKDQFIKRTEKAMEQEITRLMHDATEKMQKKFQVDVAGFGNRLRMEHPKIWKKVQKDWDRKFSGISIKYHVSATIQDYGASDLKQ</sequence>
<dbReference type="Pfam" id="PF25198">
    <property type="entry name" value="Spore_GerAC_N"/>
    <property type="match status" value="1"/>
</dbReference>
<feature type="domain" description="Spore germination GerAC-like C-terminal" evidence="8">
    <location>
        <begin position="224"/>
        <end position="391"/>
    </location>
</feature>
<organism evidence="10 11">
    <name type="scientific">Bacillus cereus</name>
    <dbReference type="NCBI Taxonomy" id="1396"/>
    <lineage>
        <taxon>Bacteria</taxon>
        <taxon>Bacillati</taxon>
        <taxon>Bacillota</taxon>
        <taxon>Bacilli</taxon>
        <taxon>Bacillales</taxon>
        <taxon>Bacillaceae</taxon>
        <taxon>Bacillus</taxon>
        <taxon>Bacillus cereus group</taxon>
    </lineage>
</organism>
<comment type="subcellular location">
    <subcellularLocation>
        <location evidence="1">Membrane</location>
        <topology evidence="1">Lipid-anchor</topology>
    </subcellularLocation>
</comment>
<protein>
    <submittedName>
        <fullName evidence="10">Spore gernimation protein GerC</fullName>
    </submittedName>
</protein>
<dbReference type="InterPro" id="IPR046953">
    <property type="entry name" value="Spore_GerAC-like_C"/>
</dbReference>
<dbReference type="PROSITE" id="PS51257">
    <property type="entry name" value="PROKAR_LIPOPROTEIN"/>
    <property type="match status" value="1"/>
</dbReference>
<evidence type="ECO:0000256" key="3">
    <source>
        <dbReference type="ARBA" id="ARBA00022544"/>
    </source>
</evidence>
<evidence type="ECO:0000256" key="2">
    <source>
        <dbReference type="ARBA" id="ARBA00007886"/>
    </source>
</evidence>
<evidence type="ECO:0000313" key="11">
    <source>
        <dbReference type="Proteomes" id="UP000220691"/>
    </source>
</evidence>
<dbReference type="GO" id="GO:0016020">
    <property type="term" value="C:membrane"/>
    <property type="evidence" value="ECO:0007669"/>
    <property type="project" value="UniProtKB-SubCell"/>
</dbReference>
<keyword evidence="3" id="KW-0309">Germination</keyword>
<evidence type="ECO:0000256" key="4">
    <source>
        <dbReference type="ARBA" id="ARBA00022729"/>
    </source>
</evidence>
<dbReference type="AlphaFoldDB" id="A0A9X6YJY9"/>
<dbReference type="PANTHER" id="PTHR35789:SF1">
    <property type="entry name" value="SPORE GERMINATION PROTEIN B3"/>
    <property type="match status" value="1"/>
</dbReference>
<comment type="similarity">
    <text evidence="2">Belongs to the GerABKC lipoprotein family.</text>
</comment>
<dbReference type="Proteomes" id="UP000220691">
    <property type="component" value="Unassembled WGS sequence"/>
</dbReference>
<dbReference type="RefSeq" id="WP_098127623.1">
    <property type="nucleotide sequence ID" value="NZ_NUAN01000217.1"/>
</dbReference>
<keyword evidence="5" id="KW-0472">Membrane</keyword>
<proteinExistence type="inferred from homology"/>
<evidence type="ECO:0000256" key="1">
    <source>
        <dbReference type="ARBA" id="ARBA00004635"/>
    </source>
</evidence>
<evidence type="ECO:0000259" key="9">
    <source>
        <dbReference type="Pfam" id="PF25198"/>
    </source>
</evidence>
<name>A0A9X6YJY9_BACCE</name>
<keyword evidence="7" id="KW-0449">Lipoprotein</keyword>
<evidence type="ECO:0000256" key="6">
    <source>
        <dbReference type="ARBA" id="ARBA00023139"/>
    </source>
</evidence>
<dbReference type="Gene3D" id="3.30.300.210">
    <property type="entry name" value="Nutrient germinant receptor protein C, domain 3"/>
    <property type="match status" value="1"/>
</dbReference>
<evidence type="ECO:0000259" key="8">
    <source>
        <dbReference type="Pfam" id="PF05504"/>
    </source>
</evidence>
<dbReference type="InterPro" id="IPR038501">
    <property type="entry name" value="Spore_GerAC_C_sf"/>
</dbReference>
<evidence type="ECO:0000256" key="5">
    <source>
        <dbReference type="ARBA" id="ARBA00023136"/>
    </source>
</evidence>
<dbReference type="EMBL" id="NUAN01000217">
    <property type="protein sequence ID" value="PEN84864.1"/>
    <property type="molecule type" value="Genomic_DNA"/>
</dbReference>
<dbReference type="InterPro" id="IPR008844">
    <property type="entry name" value="Spore_GerAC-like"/>
</dbReference>
<feature type="domain" description="Spore germination protein N-terminal" evidence="9">
    <location>
        <begin position="27"/>
        <end position="211"/>
    </location>
</feature>
<dbReference type="InterPro" id="IPR057336">
    <property type="entry name" value="GerAC_N"/>
</dbReference>